<evidence type="ECO:0000313" key="1">
    <source>
        <dbReference type="EMBL" id="KGF52405.1"/>
    </source>
</evidence>
<dbReference type="EMBL" id="JRNU01000012">
    <property type="protein sequence ID" value="KGF52405.1"/>
    <property type="molecule type" value="Genomic_DNA"/>
</dbReference>
<dbReference type="RefSeq" id="WP_036854797.1">
    <property type="nucleotide sequence ID" value="NZ_JRNU01000012.1"/>
</dbReference>
<accession>A0A096B003</accession>
<organism evidence="1 2">
    <name type="scientific">Prevotella amnii DNF00058</name>
    <dbReference type="NCBI Taxonomy" id="1401066"/>
    <lineage>
        <taxon>Bacteria</taxon>
        <taxon>Pseudomonadati</taxon>
        <taxon>Bacteroidota</taxon>
        <taxon>Bacteroidia</taxon>
        <taxon>Bacteroidales</taxon>
        <taxon>Prevotellaceae</taxon>
        <taxon>Prevotella</taxon>
    </lineage>
</organism>
<proteinExistence type="predicted"/>
<evidence type="ECO:0000313" key="2">
    <source>
        <dbReference type="Proteomes" id="UP000029614"/>
    </source>
</evidence>
<dbReference type="OrthoDB" id="9978662at2"/>
<dbReference type="AlphaFoldDB" id="A0A096B003"/>
<reference evidence="1 2" key="1">
    <citation type="submission" date="2014-07" db="EMBL/GenBank/DDBJ databases">
        <authorList>
            <person name="McCorrison J."/>
            <person name="Sanka R."/>
            <person name="Torralba M."/>
            <person name="Gillis M."/>
            <person name="Haft D.H."/>
            <person name="Methe B."/>
            <person name="Sutton G."/>
            <person name="Nelson K.E."/>
        </authorList>
    </citation>
    <scope>NUCLEOTIDE SEQUENCE [LARGE SCALE GENOMIC DNA]</scope>
    <source>
        <strain evidence="1 2">DNF00058</strain>
    </source>
</reference>
<protein>
    <submittedName>
        <fullName evidence="1">Uncharacterized protein</fullName>
    </submittedName>
</protein>
<dbReference type="Proteomes" id="UP000029614">
    <property type="component" value="Unassembled WGS sequence"/>
</dbReference>
<name>A0A096B003_9BACT</name>
<sequence>MAYINNNNSKSTTVKVSNNIAEMATIIEKLYKYFHEEVNTDEYNIDIEDVFYKLTMPIQNMMGVEAYWSAVKKESKS</sequence>
<gene>
    <name evidence="1" type="ORF">HMPREF9302_03770</name>
</gene>
<comment type="caution">
    <text evidence="1">The sequence shown here is derived from an EMBL/GenBank/DDBJ whole genome shotgun (WGS) entry which is preliminary data.</text>
</comment>
<keyword evidence="2" id="KW-1185">Reference proteome</keyword>